<keyword evidence="1" id="KW-0812">Transmembrane</keyword>
<feature type="transmembrane region" description="Helical" evidence="1">
    <location>
        <begin position="989"/>
        <end position="1007"/>
    </location>
</feature>
<keyword evidence="1" id="KW-1133">Transmembrane helix</keyword>
<gene>
    <name evidence="2" type="ORF">cyc_04701</name>
</gene>
<evidence type="ECO:0000313" key="2">
    <source>
        <dbReference type="EMBL" id="OEH77766.1"/>
    </source>
</evidence>
<accession>A0A1D3D2U4</accession>
<dbReference type="EMBL" id="JROU02000986">
    <property type="protein sequence ID" value="OEH77766.1"/>
    <property type="molecule type" value="Genomic_DNA"/>
</dbReference>
<name>A0A1D3D2U4_9EIME</name>
<evidence type="ECO:0000256" key="1">
    <source>
        <dbReference type="SAM" id="Phobius"/>
    </source>
</evidence>
<protein>
    <submittedName>
        <fullName evidence="2">Uncharacterized protein</fullName>
    </submittedName>
</protein>
<keyword evidence="3" id="KW-1185">Reference proteome</keyword>
<dbReference type="InParanoid" id="A0A1D3D2U4"/>
<keyword evidence="1" id="KW-0472">Membrane</keyword>
<dbReference type="VEuPathDB" id="ToxoDB:cyc_04701"/>
<sequence>MGVGAAAVSREGSAAATHQLVQLAQKLAHPGADDAEAAFAALLLLKGALQSGQQAASNAACRLAQGATPAGAAANNAGRAEILFVQALLVVLCKAQGPPASPRSFKVYLALMRRLARMTVAASPGATADRLSQALSQEALRKASSEFSLCKSVQGMCTCCVAPSMVQREVEELVAAEGILPSVLMQTVLTKLLIAVAGNAADALAYAQLLKQLLKELMTVRIGAQQMFRGLCKALLPWLQHPIASIAAQLARSMGSRSDSLRSWTVLLLLLLLFMRHFRIGFTGVADHHFALLLKLGEGSLQKLLLASVKHYESMSSSNSGDAEHDALVQALPLQLLAAALRGGIALLSENGCAHADQPQGQRTESAGVSLKGETELLRRAAASELKATFSALGGIPNLIQAIALSRLGATESEALEFLSRPEELYGGLVCFEEGGCLVRDALIALLQECMRNGLLGSGFILRLCNAVDCRLESVAGPPPTALAAALAAAAAPVNTPSFLNGVQQIDGLLALLAVSLQAAMHSGVFTLEYHEGHPRRLASQQHAAVAQLLGCEEDPAADNCLYTEQQMRQMLQQFGILLRLLSRFLTAGPFAGAVAVAALNKAEGRAAILAVAAARCCAVLKLLLQINPVMPVEDFREAVAFFFEQLLVPQPFMKQEMLYMMQQGRSAQSKLPVEQLLLQHQKTPQKLPYKELQRTLLLLLAQSDSREEQERQPLTDDFFDFSELPNYSDVEYLRCVLMGSTRNGSSCSGSGKLGGSEVYSQLLHQFKAYHNNEGLQLQLLAFLHGAVLLGRSEVPLHFSTGMPRYEAMPTGLLTAALQAAGWALGLGFNDKSQTVLDEPSGALQRSGLRLMIGTLRAADPLSSPHNQSVLLVQLALAAADSHLALSDPQLPLLLLFLLEAGAFCIAIRASSESAPELQHMVQPLLPLLYTCATTRLVQFLAAASAALVATASDVREQLLDVCSYATPDVQLNELLLRLASSMLSTKRAAYFSIVSVAFAALALSIVSRALSTVPCTATAAVHSSSTPRPPQDEDWKQGLNGLLERTVYLAKNCIYVLRCIAFGTALMYPVGPPVADWILGGPPAETLMGFPSPEAVQAWSTLLSAEGHEALQKQLAALSLASDAHH</sequence>
<dbReference type="VEuPathDB" id="ToxoDB:LOC34621197"/>
<comment type="caution">
    <text evidence="2">The sequence shown here is derived from an EMBL/GenBank/DDBJ whole genome shotgun (WGS) entry which is preliminary data.</text>
</comment>
<organism evidence="2 3">
    <name type="scientific">Cyclospora cayetanensis</name>
    <dbReference type="NCBI Taxonomy" id="88456"/>
    <lineage>
        <taxon>Eukaryota</taxon>
        <taxon>Sar</taxon>
        <taxon>Alveolata</taxon>
        <taxon>Apicomplexa</taxon>
        <taxon>Conoidasida</taxon>
        <taxon>Coccidia</taxon>
        <taxon>Eucoccidiorida</taxon>
        <taxon>Eimeriorina</taxon>
        <taxon>Eimeriidae</taxon>
        <taxon>Cyclospora</taxon>
    </lineage>
</organism>
<dbReference type="AlphaFoldDB" id="A0A1D3D2U4"/>
<proteinExistence type="predicted"/>
<reference evidence="2 3" key="1">
    <citation type="journal article" date="2016" name="BMC Genomics">
        <title>Comparative genomics reveals Cyclospora cayetanensis possesses coccidia-like metabolism and invasion components but unique surface antigens.</title>
        <authorList>
            <person name="Liu S."/>
            <person name="Wang L."/>
            <person name="Zheng H."/>
            <person name="Xu Z."/>
            <person name="Roellig D.M."/>
            <person name="Li N."/>
            <person name="Frace M.A."/>
            <person name="Tang K."/>
            <person name="Arrowood M.J."/>
            <person name="Moss D.M."/>
            <person name="Zhang L."/>
            <person name="Feng Y."/>
            <person name="Xiao L."/>
        </authorList>
    </citation>
    <scope>NUCLEOTIDE SEQUENCE [LARGE SCALE GENOMIC DNA]</scope>
    <source>
        <strain evidence="2 3">CHN_HEN01</strain>
    </source>
</reference>
<dbReference type="Proteomes" id="UP000095192">
    <property type="component" value="Unassembled WGS sequence"/>
</dbReference>
<evidence type="ECO:0000313" key="3">
    <source>
        <dbReference type="Proteomes" id="UP000095192"/>
    </source>
</evidence>